<dbReference type="EMBL" id="CP040428">
    <property type="protein sequence ID" value="QCT20428.1"/>
    <property type="molecule type" value="Genomic_DNA"/>
</dbReference>
<reference evidence="2 3" key="1">
    <citation type="submission" date="2019-05" db="EMBL/GenBank/DDBJ databases">
        <title>Complete genome sequence of Izhakiella calystegiae KSNA2, an endophyte isolated from beach morning glory (Calystegia soldanella).</title>
        <authorList>
            <person name="Jiang L."/>
            <person name="Jeong J.C."/>
            <person name="Kim C.Y."/>
            <person name="Kim D.H."/>
            <person name="Kim S.W."/>
            <person name="Lee j."/>
        </authorList>
    </citation>
    <scope>NUCLEOTIDE SEQUENCE [LARGE SCALE GENOMIC DNA]</scope>
    <source>
        <strain evidence="2 3">KSNA2</strain>
    </source>
</reference>
<evidence type="ECO:0000259" key="1">
    <source>
        <dbReference type="PROSITE" id="PS50995"/>
    </source>
</evidence>
<feature type="domain" description="HTH marR-type" evidence="1">
    <location>
        <begin position="18"/>
        <end position="150"/>
    </location>
</feature>
<dbReference type="KEGG" id="izh:FEM41_12595"/>
<dbReference type="InterPro" id="IPR000835">
    <property type="entry name" value="HTH_MarR-typ"/>
</dbReference>
<dbReference type="GO" id="GO:0006950">
    <property type="term" value="P:response to stress"/>
    <property type="evidence" value="ECO:0007669"/>
    <property type="project" value="TreeGrafter"/>
</dbReference>
<dbReference type="OrthoDB" id="8635520at2"/>
<dbReference type="InterPro" id="IPR036390">
    <property type="entry name" value="WH_DNA-bd_sf"/>
</dbReference>
<evidence type="ECO:0000313" key="2">
    <source>
        <dbReference type="EMBL" id="QCT20428.1"/>
    </source>
</evidence>
<evidence type="ECO:0000313" key="3">
    <source>
        <dbReference type="Proteomes" id="UP000302163"/>
    </source>
</evidence>
<dbReference type="Pfam" id="PF12802">
    <property type="entry name" value="MarR_2"/>
    <property type="match status" value="1"/>
</dbReference>
<dbReference type="InterPro" id="IPR039422">
    <property type="entry name" value="MarR/SlyA-like"/>
</dbReference>
<keyword evidence="3" id="KW-1185">Reference proteome</keyword>
<name>A0A4P8YKU8_9ENTR</name>
<dbReference type="SUPFAM" id="SSF46785">
    <property type="entry name" value="Winged helix' DNA-binding domain"/>
    <property type="match status" value="1"/>
</dbReference>
<dbReference type="SMART" id="SM00347">
    <property type="entry name" value="HTH_MARR"/>
    <property type="match status" value="1"/>
</dbReference>
<dbReference type="GO" id="GO:0003700">
    <property type="term" value="F:DNA-binding transcription factor activity"/>
    <property type="evidence" value="ECO:0007669"/>
    <property type="project" value="InterPro"/>
</dbReference>
<protein>
    <submittedName>
        <fullName evidence="2">Winged helix-turn-helix transcriptional regulator</fullName>
    </submittedName>
</protein>
<sequence length="151" mass="16821">MSTMQDKSQREDDGYDFTRQVGHLLRRVHQRYVAIFQNHISDPQLTAVQFTTLCALRDRGPSAQRDLVDYTAVDQATIRGIVARLKARGLVELGPDPEDGRKVIVMLTSAGAELLDQVIPAARGITELAYGELNPAERVALDYLLRKMLAS</sequence>
<dbReference type="PANTHER" id="PTHR33164:SF95">
    <property type="entry name" value="TRANSCRIPTIONAL REGULATOR"/>
    <property type="match status" value="1"/>
</dbReference>
<dbReference type="Proteomes" id="UP000302163">
    <property type="component" value="Chromosome"/>
</dbReference>
<dbReference type="PANTHER" id="PTHR33164">
    <property type="entry name" value="TRANSCRIPTIONAL REGULATOR, MARR FAMILY"/>
    <property type="match status" value="1"/>
</dbReference>
<accession>A0A4P8YKU8</accession>
<dbReference type="Gene3D" id="1.10.10.10">
    <property type="entry name" value="Winged helix-like DNA-binding domain superfamily/Winged helix DNA-binding domain"/>
    <property type="match status" value="1"/>
</dbReference>
<gene>
    <name evidence="2" type="ORF">FEM41_12595</name>
</gene>
<dbReference type="RefSeq" id="WP_138096303.1">
    <property type="nucleotide sequence ID" value="NZ_CP040428.1"/>
</dbReference>
<dbReference type="PROSITE" id="PS50995">
    <property type="entry name" value="HTH_MARR_2"/>
    <property type="match status" value="1"/>
</dbReference>
<dbReference type="InterPro" id="IPR036388">
    <property type="entry name" value="WH-like_DNA-bd_sf"/>
</dbReference>
<proteinExistence type="predicted"/>
<dbReference type="AlphaFoldDB" id="A0A4P8YKU8"/>
<organism evidence="2 3">
    <name type="scientific">Jejubacter calystegiae</name>
    <dbReference type="NCBI Taxonomy" id="2579935"/>
    <lineage>
        <taxon>Bacteria</taxon>
        <taxon>Pseudomonadati</taxon>
        <taxon>Pseudomonadota</taxon>
        <taxon>Gammaproteobacteria</taxon>
        <taxon>Enterobacterales</taxon>
        <taxon>Enterobacteriaceae</taxon>
        <taxon>Jejubacter</taxon>
    </lineage>
</organism>